<gene>
    <name evidence="5" type="ORF">KD146_15575</name>
</gene>
<sequence>MLQSLTSQDALASQPAPDEAHARQLSDGFGALRFEPALEAEYQQSLGREQLGPAIICAWLALFIWTGFVVYDLIRLDVFNQGVAYADMWLLLIGRWSVLLVLAMALISVSTPLRERLPVGVVAFWVFSVVGLIAALNAVIYKSHGMEAADTALVVVVMAAFLPLAMTFYAALIAALIPAVVATLAGIIWLDTSQFTQHLGQVVMLFIAVPVGAVGAYLRERAHRHQFLLTAILSRQAQADPLTDLANRRLFERHADTAIAHAARNGHEIVLAIIDIDHFKAFNDRFGHAAGDSALCQVASVIHQAARRPMDMAARLGGEEFALLLYDCNMNRARPVLEALRGRVSDIALSPGEAAPLTISIGATSPTSGEDLDTIYDRADQLLYTSKSSGRDRLTTG</sequence>
<dbReference type="PANTHER" id="PTHR45138">
    <property type="entry name" value="REGULATORY COMPONENTS OF SENSORY TRANSDUCTION SYSTEM"/>
    <property type="match status" value="1"/>
</dbReference>
<dbReference type="GO" id="GO:1902201">
    <property type="term" value="P:negative regulation of bacterial-type flagellum-dependent cell motility"/>
    <property type="evidence" value="ECO:0007669"/>
    <property type="project" value="TreeGrafter"/>
</dbReference>
<evidence type="ECO:0000256" key="3">
    <source>
        <dbReference type="SAM" id="Phobius"/>
    </source>
</evidence>
<dbReference type="GO" id="GO:0043709">
    <property type="term" value="P:cell adhesion involved in single-species biofilm formation"/>
    <property type="evidence" value="ECO:0007669"/>
    <property type="project" value="TreeGrafter"/>
</dbReference>
<proteinExistence type="predicted"/>
<dbReference type="FunFam" id="3.30.70.270:FF:000001">
    <property type="entry name" value="Diguanylate cyclase domain protein"/>
    <property type="match status" value="1"/>
</dbReference>
<dbReference type="AlphaFoldDB" id="A0A942IF43"/>
<dbReference type="CDD" id="cd01949">
    <property type="entry name" value="GGDEF"/>
    <property type="match status" value="1"/>
</dbReference>
<evidence type="ECO:0000313" key="5">
    <source>
        <dbReference type="EMBL" id="MBS3850120.1"/>
    </source>
</evidence>
<dbReference type="NCBIfam" id="TIGR00254">
    <property type="entry name" value="GGDEF"/>
    <property type="match status" value="1"/>
</dbReference>
<evidence type="ECO:0000313" key="6">
    <source>
        <dbReference type="Proteomes" id="UP000678281"/>
    </source>
</evidence>
<feature type="transmembrane region" description="Helical" evidence="3">
    <location>
        <begin position="86"/>
        <end position="107"/>
    </location>
</feature>
<feature type="domain" description="GGDEF" evidence="4">
    <location>
        <begin position="267"/>
        <end position="397"/>
    </location>
</feature>
<comment type="catalytic activity">
    <reaction evidence="2">
        <text>2 GTP = 3',3'-c-di-GMP + 2 diphosphate</text>
        <dbReference type="Rhea" id="RHEA:24898"/>
        <dbReference type="ChEBI" id="CHEBI:33019"/>
        <dbReference type="ChEBI" id="CHEBI:37565"/>
        <dbReference type="ChEBI" id="CHEBI:58805"/>
        <dbReference type="EC" id="2.7.7.65"/>
    </reaction>
</comment>
<feature type="transmembrane region" description="Helical" evidence="3">
    <location>
        <begin position="119"/>
        <end position="140"/>
    </location>
</feature>
<dbReference type="RefSeq" id="WP_212659761.1">
    <property type="nucleotide sequence ID" value="NZ_JAGXTP010000003.1"/>
</dbReference>
<dbReference type="GO" id="GO:0052621">
    <property type="term" value="F:diguanylate cyclase activity"/>
    <property type="evidence" value="ECO:0007669"/>
    <property type="project" value="UniProtKB-EC"/>
</dbReference>
<evidence type="ECO:0000256" key="2">
    <source>
        <dbReference type="ARBA" id="ARBA00034247"/>
    </source>
</evidence>
<dbReference type="EMBL" id="JAGXTP010000003">
    <property type="protein sequence ID" value="MBS3850120.1"/>
    <property type="molecule type" value="Genomic_DNA"/>
</dbReference>
<keyword evidence="3" id="KW-0812">Transmembrane</keyword>
<dbReference type="PANTHER" id="PTHR45138:SF9">
    <property type="entry name" value="DIGUANYLATE CYCLASE DGCM-RELATED"/>
    <property type="match status" value="1"/>
</dbReference>
<dbReference type="Gene3D" id="3.30.70.270">
    <property type="match status" value="1"/>
</dbReference>
<evidence type="ECO:0000259" key="4">
    <source>
        <dbReference type="PROSITE" id="PS50887"/>
    </source>
</evidence>
<keyword evidence="3" id="KW-0472">Membrane</keyword>
<protein>
    <recommendedName>
        <fullName evidence="1">diguanylate cyclase</fullName>
        <ecNumber evidence="1">2.7.7.65</ecNumber>
    </recommendedName>
</protein>
<organism evidence="5 6">
    <name type="scientific">Devosia litorisediminis</name>
    <dbReference type="NCBI Taxonomy" id="2829817"/>
    <lineage>
        <taxon>Bacteria</taxon>
        <taxon>Pseudomonadati</taxon>
        <taxon>Pseudomonadota</taxon>
        <taxon>Alphaproteobacteria</taxon>
        <taxon>Hyphomicrobiales</taxon>
        <taxon>Devosiaceae</taxon>
        <taxon>Devosia</taxon>
    </lineage>
</organism>
<comment type="caution">
    <text evidence="5">The sequence shown here is derived from an EMBL/GenBank/DDBJ whole genome shotgun (WGS) entry which is preliminary data.</text>
</comment>
<dbReference type="Pfam" id="PF00990">
    <property type="entry name" value="GGDEF"/>
    <property type="match status" value="1"/>
</dbReference>
<dbReference type="EC" id="2.7.7.65" evidence="1"/>
<dbReference type="SMART" id="SM00267">
    <property type="entry name" value="GGDEF"/>
    <property type="match status" value="1"/>
</dbReference>
<dbReference type="GO" id="GO:0005886">
    <property type="term" value="C:plasma membrane"/>
    <property type="evidence" value="ECO:0007669"/>
    <property type="project" value="TreeGrafter"/>
</dbReference>
<dbReference type="InterPro" id="IPR000160">
    <property type="entry name" value="GGDEF_dom"/>
</dbReference>
<dbReference type="SUPFAM" id="SSF55073">
    <property type="entry name" value="Nucleotide cyclase"/>
    <property type="match status" value="1"/>
</dbReference>
<dbReference type="InterPro" id="IPR029787">
    <property type="entry name" value="Nucleotide_cyclase"/>
</dbReference>
<accession>A0A942IF43</accession>
<dbReference type="InterPro" id="IPR050469">
    <property type="entry name" value="Diguanylate_Cyclase"/>
</dbReference>
<reference evidence="5" key="1">
    <citation type="submission" date="2021-04" db="EMBL/GenBank/DDBJ databases">
        <title>Devosia litorisediminis sp. nov., isolated from a sand dune.</title>
        <authorList>
            <person name="Park S."/>
            <person name="Yoon J.-H."/>
        </authorList>
    </citation>
    <scope>NUCLEOTIDE SEQUENCE</scope>
    <source>
        <strain evidence="5">BSSL-BM10</strain>
    </source>
</reference>
<evidence type="ECO:0000256" key="1">
    <source>
        <dbReference type="ARBA" id="ARBA00012528"/>
    </source>
</evidence>
<dbReference type="PROSITE" id="PS50887">
    <property type="entry name" value="GGDEF"/>
    <property type="match status" value="1"/>
</dbReference>
<keyword evidence="3" id="KW-1133">Transmembrane helix</keyword>
<dbReference type="Proteomes" id="UP000678281">
    <property type="component" value="Unassembled WGS sequence"/>
</dbReference>
<name>A0A942IF43_9HYPH</name>
<dbReference type="InterPro" id="IPR043128">
    <property type="entry name" value="Rev_trsase/Diguanyl_cyclase"/>
</dbReference>
<feature type="transmembrane region" description="Helical" evidence="3">
    <location>
        <begin position="51"/>
        <end position="74"/>
    </location>
</feature>
<feature type="transmembrane region" description="Helical" evidence="3">
    <location>
        <begin position="152"/>
        <end position="179"/>
    </location>
</feature>
<keyword evidence="6" id="KW-1185">Reference proteome</keyword>
<feature type="transmembrane region" description="Helical" evidence="3">
    <location>
        <begin position="199"/>
        <end position="218"/>
    </location>
</feature>